<accession>A0A1V6PCG5</accession>
<dbReference type="Proteomes" id="UP000191522">
    <property type="component" value="Unassembled WGS sequence"/>
</dbReference>
<name>A0A1V6PCG5_PENDC</name>
<dbReference type="OrthoDB" id="5401170at2759"/>
<dbReference type="AlphaFoldDB" id="A0A1V6PCG5"/>
<dbReference type="EMBL" id="MDYL01000009">
    <property type="protein sequence ID" value="OQD74769.1"/>
    <property type="molecule type" value="Genomic_DNA"/>
</dbReference>
<organism evidence="1 2">
    <name type="scientific">Penicillium decumbens</name>
    <dbReference type="NCBI Taxonomy" id="69771"/>
    <lineage>
        <taxon>Eukaryota</taxon>
        <taxon>Fungi</taxon>
        <taxon>Dikarya</taxon>
        <taxon>Ascomycota</taxon>
        <taxon>Pezizomycotina</taxon>
        <taxon>Eurotiomycetes</taxon>
        <taxon>Eurotiomycetidae</taxon>
        <taxon>Eurotiales</taxon>
        <taxon>Aspergillaceae</taxon>
        <taxon>Penicillium</taxon>
    </lineage>
</organism>
<evidence type="ECO:0000313" key="2">
    <source>
        <dbReference type="Proteomes" id="UP000191522"/>
    </source>
</evidence>
<sequence>MSDMEYFQCYQGEKIALLVGGDWILDEYLSGKIVRTKKKEADTTHPSFAVAKFSCHVDGDESKKGFFRMYRQIPYKGTLRQSPEEKRQQAVKAPKKHSELEALLALQNCDAVAGLLAYEVGEQDDNDLVPGGYFIHLVWAQAPGLPLNKEVKSGPREGDRISVNNFAKPSKRLSRLGGSLALRVSERSSMITLQTLCFQNAFPTNPTEAWRDTLYTSWGLAIPSRRSDWKKHPEEWTW</sequence>
<proteinExistence type="predicted"/>
<protein>
    <submittedName>
        <fullName evidence="1">Uncharacterized protein</fullName>
    </submittedName>
</protein>
<comment type="caution">
    <text evidence="1">The sequence shown here is derived from an EMBL/GenBank/DDBJ whole genome shotgun (WGS) entry which is preliminary data.</text>
</comment>
<evidence type="ECO:0000313" key="1">
    <source>
        <dbReference type="EMBL" id="OQD74769.1"/>
    </source>
</evidence>
<keyword evidence="2" id="KW-1185">Reference proteome</keyword>
<reference evidence="2" key="1">
    <citation type="journal article" date="2017" name="Nat. Microbiol.">
        <title>Global analysis of biosynthetic gene clusters reveals vast potential of secondary metabolite production in Penicillium species.</title>
        <authorList>
            <person name="Nielsen J.C."/>
            <person name="Grijseels S."/>
            <person name="Prigent S."/>
            <person name="Ji B."/>
            <person name="Dainat J."/>
            <person name="Nielsen K.F."/>
            <person name="Frisvad J.C."/>
            <person name="Workman M."/>
            <person name="Nielsen J."/>
        </authorList>
    </citation>
    <scope>NUCLEOTIDE SEQUENCE [LARGE SCALE GENOMIC DNA]</scope>
    <source>
        <strain evidence="2">IBT 11843</strain>
    </source>
</reference>
<gene>
    <name evidence="1" type="ORF">PENDEC_c009G00984</name>
</gene>